<gene>
    <name evidence="1" type="ordered locus">Amet_1981</name>
</gene>
<dbReference type="HOGENOM" id="CLU_2286925_0_0_9"/>
<evidence type="ECO:0000313" key="1">
    <source>
        <dbReference type="EMBL" id="ABR48144.1"/>
    </source>
</evidence>
<evidence type="ECO:0000313" key="2">
    <source>
        <dbReference type="Proteomes" id="UP000001572"/>
    </source>
</evidence>
<proteinExistence type="predicted"/>
<dbReference type="KEGG" id="amt:Amet_1981"/>
<dbReference type="AlphaFoldDB" id="A6TPM6"/>
<dbReference type="EMBL" id="CP000724">
    <property type="protein sequence ID" value="ABR48144.1"/>
    <property type="molecule type" value="Genomic_DNA"/>
</dbReference>
<organism evidence="1 2">
    <name type="scientific">Alkaliphilus metalliredigens (strain QYMF)</name>
    <dbReference type="NCBI Taxonomy" id="293826"/>
    <lineage>
        <taxon>Bacteria</taxon>
        <taxon>Bacillati</taxon>
        <taxon>Bacillota</taxon>
        <taxon>Clostridia</taxon>
        <taxon>Peptostreptococcales</taxon>
        <taxon>Natronincolaceae</taxon>
        <taxon>Alkaliphilus</taxon>
    </lineage>
</organism>
<dbReference type="Proteomes" id="UP000001572">
    <property type="component" value="Chromosome"/>
</dbReference>
<dbReference type="STRING" id="293826.Amet_1981"/>
<reference evidence="2" key="1">
    <citation type="journal article" date="2016" name="Genome Announc.">
        <title>Complete genome sequence of Alkaliphilus metalliredigens strain QYMF, an alkaliphilic and metal-reducing bacterium isolated from borax-contaminated leachate ponds.</title>
        <authorList>
            <person name="Hwang C."/>
            <person name="Copeland A."/>
            <person name="Lucas S."/>
            <person name="Lapidus A."/>
            <person name="Barry K."/>
            <person name="Detter J.C."/>
            <person name="Glavina Del Rio T."/>
            <person name="Hammon N."/>
            <person name="Israni S."/>
            <person name="Dalin E."/>
            <person name="Tice H."/>
            <person name="Pitluck S."/>
            <person name="Chertkov O."/>
            <person name="Brettin T."/>
            <person name="Bruce D."/>
            <person name="Han C."/>
            <person name="Schmutz J."/>
            <person name="Larimer F."/>
            <person name="Land M.L."/>
            <person name="Hauser L."/>
            <person name="Kyrpides N."/>
            <person name="Mikhailova N."/>
            <person name="Ye Q."/>
            <person name="Zhou J."/>
            <person name="Richardson P."/>
            <person name="Fields M.W."/>
        </authorList>
    </citation>
    <scope>NUCLEOTIDE SEQUENCE [LARGE SCALE GENOMIC DNA]</scope>
    <source>
        <strain evidence="2">QYMF</strain>
    </source>
</reference>
<accession>A6TPM6</accession>
<protein>
    <submittedName>
        <fullName evidence="1">Uncharacterized protein</fullName>
    </submittedName>
</protein>
<sequence>MRINNKKNCIFIQNMVCMLPFLFILAMFILHLVLPDKTFSIEEGRYLAQWPDFNIENVLNGSYVTRVESYFLDQFPFRNFWVEIYEGFNKIL</sequence>
<keyword evidence="2" id="KW-1185">Reference proteome</keyword>
<dbReference type="RefSeq" id="WP_012063124.1">
    <property type="nucleotide sequence ID" value="NC_009633.1"/>
</dbReference>
<dbReference type="OrthoDB" id="175771at2"/>
<name>A6TPM6_ALKMQ</name>